<keyword evidence="4" id="KW-0223">Dioxygenase</keyword>
<dbReference type="Pfam" id="PF13661">
    <property type="entry name" value="2OG-FeII_Oxy_4"/>
    <property type="match status" value="1"/>
</dbReference>
<keyword evidence="6" id="KW-0408">Iron</keyword>
<evidence type="ECO:0000256" key="3">
    <source>
        <dbReference type="ARBA" id="ARBA00022896"/>
    </source>
</evidence>
<feature type="domain" description="Fe2OG dioxygenase" evidence="7">
    <location>
        <begin position="134"/>
        <end position="232"/>
    </location>
</feature>
<dbReference type="PANTHER" id="PTHR12117:SF0">
    <property type="entry name" value="PROLYL 3-HYDROXYLASE OGFOD1"/>
    <property type="match status" value="1"/>
</dbReference>
<proteinExistence type="predicted"/>
<evidence type="ECO:0000256" key="2">
    <source>
        <dbReference type="ARBA" id="ARBA00022723"/>
    </source>
</evidence>
<dbReference type="InterPro" id="IPR051842">
    <property type="entry name" value="uS12_prolyl_hydroxylase"/>
</dbReference>
<keyword evidence="2" id="KW-0479">Metal-binding</keyword>
<evidence type="ECO:0000256" key="6">
    <source>
        <dbReference type="ARBA" id="ARBA00023004"/>
    </source>
</evidence>
<dbReference type="InterPro" id="IPR006620">
    <property type="entry name" value="Pro_4_hyd_alph"/>
</dbReference>
<protein>
    <submittedName>
        <fullName evidence="8">2OG-Fe(II) oxygenase family protein</fullName>
    </submittedName>
</protein>
<dbReference type="SMART" id="SM00702">
    <property type="entry name" value="P4Hc"/>
    <property type="match status" value="1"/>
</dbReference>
<dbReference type="EMBL" id="BAAAFD010000010">
    <property type="protein sequence ID" value="GAA0859096.1"/>
    <property type="molecule type" value="Genomic_DNA"/>
</dbReference>
<evidence type="ECO:0000256" key="4">
    <source>
        <dbReference type="ARBA" id="ARBA00022964"/>
    </source>
</evidence>
<accession>A0ABN1LR58</accession>
<evidence type="ECO:0000313" key="8">
    <source>
        <dbReference type="EMBL" id="GAA0859096.1"/>
    </source>
</evidence>
<dbReference type="PROSITE" id="PS51471">
    <property type="entry name" value="FE2OG_OXY"/>
    <property type="match status" value="1"/>
</dbReference>
<comment type="cofactor">
    <cofactor evidence="1">
        <name>L-ascorbate</name>
        <dbReference type="ChEBI" id="CHEBI:38290"/>
    </cofactor>
</comment>
<dbReference type="Gene3D" id="2.60.120.620">
    <property type="entry name" value="q2cbj1_9rhob like domain"/>
    <property type="match status" value="1"/>
</dbReference>
<evidence type="ECO:0000313" key="9">
    <source>
        <dbReference type="Proteomes" id="UP001500359"/>
    </source>
</evidence>
<comment type="caution">
    <text evidence="8">The sequence shown here is derived from an EMBL/GenBank/DDBJ whole genome shotgun (WGS) entry which is preliminary data.</text>
</comment>
<dbReference type="InterPro" id="IPR039558">
    <property type="entry name" value="TPA1/OFD1_N"/>
</dbReference>
<keyword evidence="5" id="KW-0560">Oxidoreductase</keyword>
<dbReference type="RefSeq" id="WP_343861647.1">
    <property type="nucleotide sequence ID" value="NZ_BAAAFD010000010.1"/>
</dbReference>
<dbReference type="InterPro" id="IPR005123">
    <property type="entry name" value="Oxoglu/Fe-dep_dioxygenase_dom"/>
</dbReference>
<evidence type="ECO:0000256" key="1">
    <source>
        <dbReference type="ARBA" id="ARBA00001961"/>
    </source>
</evidence>
<evidence type="ECO:0000256" key="5">
    <source>
        <dbReference type="ARBA" id="ARBA00023002"/>
    </source>
</evidence>
<keyword evidence="9" id="KW-1185">Reference proteome</keyword>
<gene>
    <name evidence="8" type="ORF">GCM10009114_31260</name>
</gene>
<sequence length="235" mass="26824">MTIQFNSSVNIANVAKQYKSDKRTRILEVLDDEIAAKLAVDIHDNVPFETAYVLDGEYKSSTYEELHKLPQEQLNNLMHRIYGEASKGIGFYYGRHVLSPDKDSTSLVKQAFEFLNAPSTLDAIKKISGFDDIVAASAQVTRYYPGNFLTRHNDVHDTEQRRVAYVLNLTPEWHPDWGGLLQFYQQDGTPRDAWAPTFNSLTLFDVNHVHAVTYVAPYARKPRLSITGWFRAKPL</sequence>
<name>A0ABN1LR58_9ALTE</name>
<keyword evidence="3" id="KW-0847">Vitamin C</keyword>
<dbReference type="Proteomes" id="UP001500359">
    <property type="component" value="Unassembled WGS sequence"/>
</dbReference>
<reference evidence="8 9" key="1">
    <citation type="journal article" date="2019" name="Int. J. Syst. Evol. Microbiol.">
        <title>The Global Catalogue of Microorganisms (GCM) 10K type strain sequencing project: providing services to taxonomists for standard genome sequencing and annotation.</title>
        <authorList>
            <consortium name="The Broad Institute Genomics Platform"/>
            <consortium name="The Broad Institute Genome Sequencing Center for Infectious Disease"/>
            <person name="Wu L."/>
            <person name="Ma J."/>
        </authorList>
    </citation>
    <scope>NUCLEOTIDE SEQUENCE [LARGE SCALE GENOMIC DNA]</scope>
    <source>
        <strain evidence="8 9">JCM 15896</strain>
    </source>
</reference>
<organism evidence="8 9">
    <name type="scientific">Aliiglaciecola litoralis</name>
    <dbReference type="NCBI Taxonomy" id="582857"/>
    <lineage>
        <taxon>Bacteria</taxon>
        <taxon>Pseudomonadati</taxon>
        <taxon>Pseudomonadota</taxon>
        <taxon>Gammaproteobacteria</taxon>
        <taxon>Alteromonadales</taxon>
        <taxon>Alteromonadaceae</taxon>
        <taxon>Aliiglaciecola</taxon>
    </lineage>
</organism>
<dbReference type="PANTHER" id="PTHR12117">
    <property type="entry name" value="HISTONE ACETYLTRANSFERASE COMPLEX"/>
    <property type="match status" value="1"/>
</dbReference>
<evidence type="ECO:0000259" key="7">
    <source>
        <dbReference type="PROSITE" id="PS51471"/>
    </source>
</evidence>